<dbReference type="AlphaFoldDB" id="A0AAN8NC30"/>
<comment type="caution">
    <text evidence="2">The sequence shown here is derived from an EMBL/GenBank/DDBJ whole genome shotgun (WGS) entry which is preliminary data.</text>
</comment>
<evidence type="ECO:0000313" key="2">
    <source>
        <dbReference type="EMBL" id="KAK6502426.1"/>
    </source>
</evidence>
<reference evidence="2 3" key="1">
    <citation type="submission" date="2019-10" db="EMBL/GenBank/DDBJ databases">
        <authorList>
            <person name="Palmer J.M."/>
        </authorList>
    </citation>
    <scope>NUCLEOTIDE SEQUENCE [LARGE SCALE GENOMIC DNA]</scope>
    <source>
        <strain evidence="2 3">TWF506</strain>
    </source>
</reference>
<feature type="region of interest" description="Disordered" evidence="1">
    <location>
        <begin position="96"/>
        <end position="117"/>
    </location>
</feature>
<gene>
    <name evidence="2" type="ORF">TWF506_003006</name>
</gene>
<name>A0AAN8NC30_9PEZI</name>
<organism evidence="2 3">
    <name type="scientific">Arthrobotrys conoides</name>
    <dbReference type="NCBI Taxonomy" id="74498"/>
    <lineage>
        <taxon>Eukaryota</taxon>
        <taxon>Fungi</taxon>
        <taxon>Dikarya</taxon>
        <taxon>Ascomycota</taxon>
        <taxon>Pezizomycotina</taxon>
        <taxon>Orbiliomycetes</taxon>
        <taxon>Orbiliales</taxon>
        <taxon>Orbiliaceae</taxon>
        <taxon>Arthrobotrys</taxon>
    </lineage>
</organism>
<keyword evidence="3" id="KW-1185">Reference proteome</keyword>
<dbReference type="EMBL" id="JAVHJM010000011">
    <property type="protein sequence ID" value="KAK6502426.1"/>
    <property type="molecule type" value="Genomic_DNA"/>
</dbReference>
<evidence type="ECO:0000313" key="3">
    <source>
        <dbReference type="Proteomes" id="UP001307849"/>
    </source>
</evidence>
<evidence type="ECO:0000256" key="1">
    <source>
        <dbReference type="SAM" id="MobiDB-lite"/>
    </source>
</evidence>
<accession>A0AAN8NC30</accession>
<dbReference type="Proteomes" id="UP001307849">
    <property type="component" value="Unassembled WGS sequence"/>
</dbReference>
<protein>
    <submittedName>
        <fullName evidence="2">Uncharacterized protein</fullName>
    </submittedName>
</protein>
<sequence length="141" mass="15060">MDPRIQYELPDGVATTEKAHDTTAERFDELGGVTGVASMVSVLKLAALLESSQMADGFKAETSYESVTIQTPGEPNSESAGGDITRYLKGLDGEPRSQKAAFEAKPPAKASSIISLGTGGNTKNATYHIKQIDLDPRDRSW</sequence>
<feature type="compositionally biased region" description="Low complexity" evidence="1">
    <location>
        <begin position="99"/>
        <end position="110"/>
    </location>
</feature>
<proteinExistence type="predicted"/>